<accession>A0A1H5G274</accession>
<dbReference type="Proteomes" id="UP000199129">
    <property type="component" value="Unassembled WGS sequence"/>
</dbReference>
<evidence type="ECO:0000313" key="3">
    <source>
        <dbReference type="Proteomes" id="UP000199129"/>
    </source>
</evidence>
<protein>
    <submittedName>
        <fullName evidence="2">Uncharacterized protein</fullName>
    </submittedName>
</protein>
<evidence type="ECO:0000256" key="1">
    <source>
        <dbReference type="SAM" id="MobiDB-lite"/>
    </source>
</evidence>
<reference evidence="2 3" key="1">
    <citation type="submission" date="2016-10" db="EMBL/GenBank/DDBJ databases">
        <authorList>
            <person name="de Groot N.N."/>
        </authorList>
    </citation>
    <scope>NUCLEOTIDE SEQUENCE [LARGE SCALE GENOMIC DNA]</scope>
    <source>
        <strain evidence="2 3">BS3265</strain>
    </source>
</reference>
<name>A0A1H5G274_9PSED</name>
<organism evidence="2 3">
    <name type="scientific">Pseudomonas palleroniana</name>
    <dbReference type="NCBI Taxonomy" id="191390"/>
    <lineage>
        <taxon>Bacteria</taxon>
        <taxon>Pseudomonadati</taxon>
        <taxon>Pseudomonadota</taxon>
        <taxon>Gammaproteobacteria</taxon>
        <taxon>Pseudomonadales</taxon>
        <taxon>Pseudomonadaceae</taxon>
        <taxon>Pseudomonas</taxon>
    </lineage>
</organism>
<dbReference type="AlphaFoldDB" id="A0A1H5G274"/>
<feature type="region of interest" description="Disordered" evidence="1">
    <location>
        <begin position="1"/>
        <end position="23"/>
    </location>
</feature>
<proteinExistence type="predicted"/>
<gene>
    <name evidence="2" type="ORF">SAMN04490198_0511</name>
</gene>
<evidence type="ECO:0000313" key="2">
    <source>
        <dbReference type="EMBL" id="SEE09128.1"/>
    </source>
</evidence>
<sequence length="34" mass="3707">MNGPGQKTVTYSKPGDCMKPTTTKNLTQISMAYN</sequence>
<dbReference type="EMBL" id="FNUA01000002">
    <property type="protein sequence ID" value="SEE09128.1"/>
    <property type="molecule type" value="Genomic_DNA"/>
</dbReference>
<feature type="compositionally biased region" description="Polar residues" evidence="1">
    <location>
        <begin position="1"/>
        <end position="11"/>
    </location>
</feature>